<dbReference type="InterPro" id="IPR029154">
    <property type="entry name" value="HIBADH-like_NADP-bd"/>
</dbReference>
<dbReference type="PANTHER" id="PTHR43580">
    <property type="entry name" value="OXIDOREDUCTASE GLYR1-RELATED"/>
    <property type="match status" value="1"/>
</dbReference>
<name>A0A8S9WY62_APOLU</name>
<dbReference type="Proteomes" id="UP000466442">
    <property type="component" value="Unassembled WGS sequence"/>
</dbReference>
<comment type="subcellular location">
    <subcellularLocation>
        <location evidence="1">Chromosome</location>
    </subcellularLocation>
</comment>
<accession>A0A8S9WY62</accession>
<keyword evidence="11" id="KW-1185">Reference proteome</keyword>
<evidence type="ECO:0000256" key="3">
    <source>
        <dbReference type="ARBA" id="ARBA00022454"/>
    </source>
</evidence>
<dbReference type="SUPFAM" id="SSF51735">
    <property type="entry name" value="NAD(P)-binding Rossmann-fold domains"/>
    <property type="match status" value="1"/>
</dbReference>
<evidence type="ECO:0000256" key="5">
    <source>
        <dbReference type="ARBA" id="ARBA00034140"/>
    </source>
</evidence>
<proteinExistence type="inferred from homology"/>
<dbReference type="InterPro" id="IPR035501">
    <property type="entry name" value="GLYR1_PWWP"/>
</dbReference>
<evidence type="ECO:0000256" key="1">
    <source>
        <dbReference type="ARBA" id="ARBA00004286"/>
    </source>
</evidence>
<dbReference type="GO" id="GO:0050661">
    <property type="term" value="F:NADP binding"/>
    <property type="evidence" value="ECO:0007669"/>
    <property type="project" value="InterPro"/>
</dbReference>
<evidence type="ECO:0000256" key="2">
    <source>
        <dbReference type="ARBA" id="ARBA00007598"/>
    </source>
</evidence>
<dbReference type="Pfam" id="PF03446">
    <property type="entry name" value="NAD_binding_2"/>
    <property type="match status" value="1"/>
</dbReference>
<dbReference type="InterPro" id="IPR000313">
    <property type="entry name" value="PWWP_dom"/>
</dbReference>
<feature type="compositionally biased region" description="Polar residues" evidence="8">
    <location>
        <begin position="196"/>
        <end position="208"/>
    </location>
</feature>
<dbReference type="FunFam" id="3.40.50.720:FF:000058">
    <property type="entry name" value="Putative oxidoreductase GLYR1 homolog"/>
    <property type="match status" value="1"/>
</dbReference>
<dbReference type="InterPro" id="IPR051265">
    <property type="entry name" value="HIBADH-related_NP60_sf"/>
</dbReference>
<evidence type="ECO:0000256" key="7">
    <source>
        <dbReference type="ARBA" id="ARBA00082969"/>
    </source>
</evidence>
<dbReference type="Gene3D" id="1.10.1040.10">
    <property type="entry name" value="N-(1-d-carboxylethyl)-l-norvaline Dehydrogenase, domain 2"/>
    <property type="match status" value="1"/>
</dbReference>
<dbReference type="Pfam" id="PF14833">
    <property type="entry name" value="NAD_binding_11"/>
    <property type="match status" value="1"/>
</dbReference>
<reference evidence="10" key="1">
    <citation type="journal article" date="2021" name="Mol. Ecol. Resour.">
        <title>Apolygus lucorum genome provides insights into omnivorousness and mesophyll feeding.</title>
        <authorList>
            <person name="Liu Y."/>
            <person name="Liu H."/>
            <person name="Wang H."/>
            <person name="Huang T."/>
            <person name="Liu B."/>
            <person name="Yang B."/>
            <person name="Yin L."/>
            <person name="Li B."/>
            <person name="Zhang Y."/>
            <person name="Zhang S."/>
            <person name="Jiang F."/>
            <person name="Zhang X."/>
            <person name="Ren Y."/>
            <person name="Wang B."/>
            <person name="Wang S."/>
            <person name="Lu Y."/>
            <person name="Wu K."/>
            <person name="Fan W."/>
            <person name="Wang G."/>
        </authorList>
    </citation>
    <scope>NUCLEOTIDE SEQUENCE</scope>
    <source>
        <strain evidence="10">12Hb</strain>
    </source>
</reference>
<dbReference type="Gene3D" id="2.30.30.140">
    <property type="match status" value="1"/>
</dbReference>
<feature type="region of interest" description="Disordered" evidence="8">
    <location>
        <begin position="86"/>
        <end position="210"/>
    </location>
</feature>
<dbReference type="GO" id="GO:0003677">
    <property type="term" value="F:DNA binding"/>
    <property type="evidence" value="ECO:0007669"/>
    <property type="project" value="TreeGrafter"/>
</dbReference>
<gene>
    <name evidence="10" type="ORF">GE061_005191</name>
</gene>
<dbReference type="SUPFAM" id="SSF48179">
    <property type="entry name" value="6-phosphogluconate dehydrogenase C-terminal domain-like"/>
    <property type="match status" value="1"/>
</dbReference>
<dbReference type="GO" id="GO:0140673">
    <property type="term" value="P:transcription elongation-coupled chromatin remodeling"/>
    <property type="evidence" value="ECO:0007669"/>
    <property type="project" value="TreeGrafter"/>
</dbReference>
<comment type="caution">
    <text evidence="10">The sequence shown here is derived from an EMBL/GenBank/DDBJ whole genome shotgun (WGS) entry which is preliminary data.</text>
</comment>
<evidence type="ECO:0000256" key="4">
    <source>
        <dbReference type="ARBA" id="ARBA00030287"/>
    </source>
</evidence>
<dbReference type="Pfam" id="PF00855">
    <property type="entry name" value="PWWP"/>
    <property type="match status" value="1"/>
</dbReference>
<dbReference type="InterPro" id="IPR013328">
    <property type="entry name" value="6PGD_dom2"/>
</dbReference>
<dbReference type="SUPFAM" id="SSF63748">
    <property type="entry name" value="Tudor/PWWP/MBT"/>
    <property type="match status" value="1"/>
</dbReference>
<dbReference type="OrthoDB" id="21615at2759"/>
<dbReference type="Gene3D" id="3.40.50.720">
    <property type="entry name" value="NAD(P)-binding Rossmann-like Domain"/>
    <property type="match status" value="1"/>
</dbReference>
<dbReference type="PROSITE" id="PS50812">
    <property type="entry name" value="PWWP"/>
    <property type="match status" value="1"/>
</dbReference>
<comment type="similarity">
    <text evidence="2">Belongs to the HIBADH-related family. NP60 subfamily.</text>
</comment>
<dbReference type="InterPro" id="IPR036291">
    <property type="entry name" value="NAD(P)-bd_dom_sf"/>
</dbReference>
<evidence type="ECO:0000259" key="9">
    <source>
        <dbReference type="PROSITE" id="PS50812"/>
    </source>
</evidence>
<dbReference type="PANTHER" id="PTHR43580:SF2">
    <property type="entry name" value="CYTOKINE-LIKE NUCLEAR FACTOR N-PAC"/>
    <property type="match status" value="1"/>
</dbReference>
<dbReference type="AlphaFoldDB" id="A0A8S9WY62"/>
<sequence>MTTFKIGDLVWAKMKGFPKWPGVVAEPTRELKMTKKANSFCIFFFGTNNFAWLEPKCLEAYCEPTDSKKKSGAFKDALAAIEHYKLTGEGGPSTEGETTDPFDQLIRPSASVPNIQSDKKIKTASAKKRRISKDDSQPASSDDDASSEDGAPRSGKAIKLKGSKKSSDITPKGRPPRSSNASSLIKRKKKAENYAADTTTGEATTSRKSLLDRPVLPRAETPPLDLHTISHTLLSKSVVPSDKTFGFIGLGIMGSGIVKNLLNSGHEVHVWDRSPEKSQEFARIGAKLQMTPSDVVGSADITFSCVSDPTAAKELVFGNCGVLREMNVSKAFVEMSGIDPDTSTTICGAINESGGRYLEAMLVGSKAEADEGTLIILAAGDRTLFNDVSSCFEATGRASIFLGEVGAATKMNLIHQMYMGTTMACMAEAMALADRAGLNQAEVLEILGVSNVCSPLLMDKGKAITDCSFSTKFPLRHLSKDMKLVQGLSESLDQPIPIASAANEVFKHARRFGYGDHDAAAVYISASFMHGKLVPPD</sequence>
<evidence type="ECO:0000256" key="8">
    <source>
        <dbReference type="SAM" id="MobiDB-lite"/>
    </source>
</evidence>
<evidence type="ECO:0000256" key="6">
    <source>
        <dbReference type="ARBA" id="ARBA00078412"/>
    </source>
</evidence>
<dbReference type="EMBL" id="WIXP02000013">
    <property type="protein sequence ID" value="KAF6200746.1"/>
    <property type="molecule type" value="Genomic_DNA"/>
</dbReference>
<dbReference type="GO" id="GO:0031491">
    <property type="term" value="F:nucleosome binding"/>
    <property type="evidence" value="ECO:0007669"/>
    <property type="project" value="TreeGrafter"/>
</dbReference>
<feature type="domain" description="PWWP" evidence="9">
    <location>
        <begin position="6"/>
        <end position="53"/>
    </location>
</feature>
<dbReference type="SMART" id="SM00293">
    <property type="entry name" value="PWWP"/>
    <property type="match status" value="1"/>
</dbReference>
<protein>
    <recommendedName>
        <fullName evidence="5">Cytokine-like nuclear factor N-PAC</fullName>
    </recommendedName>
    <alternativeName>
        <fullName evidence="4">Glyoxylate reductase 1 homolog</fullName>
    </alternativeName>
    <alternativeName>
        <fullName evidence="7">Nuclear protein NP60 homolog</fullName>
    </alternativeName>
    <alternativeName>
        <fullName evidence="6">Putative oxidoreductase GLYR1 homolog</fullName>
    </alternativeName>
</protein>
<organism evidence="10 11">
    <name type="scientific">Apolygus lucorum</name>
    <name type="common">Small green plant bug</name>
    <name type="synonym">Lygocoris lucorum</name>
    <dbReference type="NCBI Taxonomy" id="248454"/>
    <lineage>
        <taxon>Eukaryota</taxon>
        <taxon>Metazoa</taxon>
        <taxon>Ecdysozoa</taxon>
        <taxon>Arthropoda</taxon>
        <taxon>Hexapoda</taxon>
        <taxon>Insecta</taxon>
        <taxon>Pterygota</taxon>
        <taxon>Neoptera</taxon>
        <taxon>Paraneoptera</taxon>
        <taxon>Hemiptera</taxon>
        <taxon>Heteroptera</taxon>
        <taxon>Panheteroptera</taxon>
        <taxon>Cimicomorpha</taxon>
        <taxon>Miridae</taxon>
        <taxon>Mirini</taxon>
        <taxon>Apolygus</taxon>
    </lineage>
</organism>
<evidence type="ECO:0000313" key="11">
    <source>
        <dbReference type="Proteomes" id="UP000466442"/>
    </source>
</evidence>
<dbReference type="CDD" id="cd05836">
    <property type="entry name" value="PWWP_GLYR1"/>
    <property type="match status" value="1"/>
</dbReference>
<dbReference type="InterPro" id="IPR008927">
    <property type="entry name" value="6-PGluconate_DH-like_C_sf"/>
</dbReference>
<evidence type="ECO:0000313" key="10">
    <source>
        <dbReference type="EMBL" id="KAF6200746.1"/>
    </source>
</evidence>
<keyword evidence="3" id="KW-0158">Chromosome</keyword>
<dbReference type="InterPro" id="IPR006115">
    <property type="entry name" value="6PGDH_NADP-bd"/>
</dbReference>
<dbReference type="GO" id="GO:0000785">
    <property type="term" value="C:chromatin"/>
    <property type="evidence" value="ECO:0007669"/>
    <property type="project" value="TreeGrafter"/>
</dbReference>
<dbReference type="GO" id="GO:0051287">
    <property type="term" value="F:NAD binding"/>
    <property type="evidence" value="ECO:0007669"/>
    <property type="project" value="InterPro"/>
</dbReference>